<comment type="similarity">
    <text evidence="5">Belongs to the PTH family.</text>
</comment>
<dbReference type="PANTHER" id="PTHR17224:SF1">
    <property type="entry name" value="PEPTIDYL-TRNA HYDROLASE"/>
    <property type="match status" value="1"/>
</dbReference>
<dbReference type="Gene3D" id="3.40.50.1470">
    <property type="entry name" value="Peptidyl-tRNA hydrolase"/>
    <property type="match status" value="1"/>
</dbReference>
<dbReference type="PROSITE" id="PS01196">
    <property type="entry name" value="PEPT_TRNA_HYDROL_2"/>
    <property type="match status" value="1"/>
</dbReference>
<evidence type="ECO:0000313" key="7">
    <source>
        <dbReference type="EMBL" id="SUZ07704.1"/>
    </source>
</evidence>
<keyword evidence="3 6" id="KW-0378">Hydrolase</keyword>
<dbReference type="SUPFAM" id="SSF53178">
    <property type="entry name" value="Peptidyl-tRNA hydrolase-like"/>
    <property type="match status" value="1"/>
</dbReference>
<dbReference type="GO" id="GO:0000049">
    <property type="term" value="F:tRNA binding"/>
    <property type="evidence" value="ECO:0007669"/>
    <property type="project" value="UniProtKB-KW"/>
</dbReference>
<name>A0A061HLB2_BLUGR</name>
<dbReference type="InterPro" id="IPR036416">
    <property type="entry name" value="Pept_tRNA_hydro_sf"/>
</dbReference>
<dbReference type="EMBL" id="UIGY01000001">
    <property type="protein sequence ID" value="SUZ07704.1"/>
    <property type="molecule type" value="Genomic_DNA"/>
</dbReference>
<dbReference type="GO" id="GO:0004045">
    <property type="term" value="F:peptidyl-tRNA hydrolase activity"/>
    <property type="evidence" value="ECO:0007669"/>
    <property type="project" value="UniProtKB-EC"/>
</dbReference>
<proteinExistence type="inferred from homology"/>
<reference evidence="6" key="2">
    <citation type="submission" date="2013-01" db="EMBL/GenBank/DDBJ databases">
        <title>The wheat powdery mildew genome reveals unique evolution of an obligate biotroph.</title>
        <authorList>
            <person name="Oberhaensli S."/>
            <person name="Wicker T."/>
            <person name="Keller B."/>
        </authorList>
    </citation>
    <scope>NUCLEOTIDE SEQUENCE</scope>
    <source>
        <strain evidence="6">96224</strain>
    </source>
</reference>
<keyword evidence="2" id="KW-0820">tRNA-binding</keyword>
<keyword evidence="4" id="KW-0694">RNA-binding</keyword>
<dbReference type="OrthoDB" id="1711136at2759"/>
<evidence type="ECO:0000256" key="4">
    <source>
        <dbReference type="ARBA" id="ARBA00022884"/>
    </source>
</evidence>
<dbReference type="HOGENOM" id="CLU_062456_2_0_1"/>
<dbReference type="NCBIfam" id="TIGR00447">
    <property type="entry name" value="pth"/>
    <property type="match status" value="1"/>
</dbReference>
<dbReference type="Proteomes" id="UP000053110">
    <property type="component" value="Unassembled WGS sequence"/>
</dbReference>
<organism evidence="7">
    <name type="scientific">Blumeria graminis f. sp. tritici 96224</name>
    <dbReference type="NCBI Taxonomy" id="1268274"/>
    <lineage>
        <taxon>Eukaryota</taxon>
        <taxon>Fungi</taxon>
        <taxon>Dikarya</taxon>
        <taxon>Ascomycota</taxon>
        <taxon>Pezizomycotina</taxon>
        <taxon>Leotiomycetes</taxon>
        <taxon>Erysiphales</taxon>
        <taxon>Erysiphaceae</taxon>
        <taxon>Blumeria</taxon>
    </lineage>
</organism>
<evidence type="ECO:0000256" key="3">
    <source>
        <dbReference type="ARBA" id="ARBA00022801"/>
    </source>
</evidence>
<sequence>MANHLLVCSIGNPAPYKNTLHSAGHTVLMNIARTLGYTFQKARDGSVAIGTEYILWQSNVFMNVSGPAIAKAHQQYRGRLVVLHDDMELRLGQVRVASGQASAKGHNGLKSIKSVKTSDYMRIGIGIGRPISRERDEVAAYVLRMMQPHERTKIEECTGQVLKELQAMAAGV</sequence>
<evidence type="ECO:0000256" key="1">
    <source>
        <dbReference type="ARBA" id="ARBA00013260"/>
    </source>
</evidence>
<dbReference type="GO" id="GO:0032543">
    <property type="term" value="P:mitochondrial translation"/>
    <property type="evidence" value="ECO:0007669"/>
    <property type="project" value="EnsemblFungi"/>
</dbReference>
<protein>
    <recommendedName>
        <fullName evidence="1">peptidyl-tRNA hydrolase</fullName>
        <ecNumber evidence="1">3.1.1.29</ecNumber>
    </recommendedName>
</protein>
<evidence type="ECO:0000256" key="5">
    <source>
        <dbReference type="ARBA" id="ARBA00038063"/>
    </source>
</evidence>
<dbReference type="InterPro" id="IPR018171">
    <property type="entry name" value="Pept_tRNA_hydro_CS"/>
</dbReference>
<dbReference type="InterPro" id="IPR001328">
    <property type="entry name" value="Pept_tRNA_hydro"/>
</dbReference>
<accession>A0A061HLB2</accession>
<reference evidence="7" key="3">
    <citation type="submission" date="2018-07" db="EMBL/GenBank/DDBJ databases">
        <authorList>
            <person name="Quirk P.G."/>
            <person name="Krulwich T.A."/>
        </authorList>
    </citation>
    <scope>NUCLEOTIDE SEQUENCE</scope>
    <source>
        <strain evidence="7">96224</strain>
    </source>
</reference>
<evidence type="ECO:0000256" key="2">
    <source>
        <dbReference type="ARBA" id="ARBA00022555"/>
    </source>
</evidence>
<dbReference type="EC" id="3.1.1.29" evidence="1"/>
<dbReference type="GO" id="GO:0005739">
    <property type="term" value="C:mitochondrion"/>
    <property type="evidence" value="ECO:0007669"/>
    <property type="project" value="GOC"/>
</dbReference>
<reference evidence="8" key="1">
    <citation type="journal article" date="2013" name="Nat. Genet.">
        <title>The wheat powdery mildew genome shows the unique evolution of an obligate biotroph.</title>
        <authorList>
            <person name="Wicker T."/>
            <person name="Oberhaensli S."/>
            <person name="Parlange F."/>
            <person name="Buchmann J.P."/>
            <person name="Shatalina M."/>
            <person name="Roffler S."/>
            <person name="Ben-David R."/>
            <person name="Dolezel J."/>
            <person name="Simkova H."/>
            <person name="Schulze-Lefert P."/>
            <person name="Spanu P.D."/>
            <person name="Bruggmann R."/>
            <person name="Amselem J."/>
            <person name="Quesneville H."/>
            <person name="Ver Loren van Themaat E."/>
            <person name="Paape T."/>
            <person name="Shimizu K.K."/>
            <person name="Keller B."/>
        </authorList>
    </citation>
    <scope>NUCLEOTIDE SEQUENCE [LARGE SCALE GENOMIC DNA]</scope>
    <source>
        <strain evidence="8">96224</strain>
    </source>
</reference>
<dbReference type="AlphaFoldDB" id="A0A061HLB2"/>
<dbReference type="PANTHER" id="PTHR17224">
    <property type="entry name" value="PEPTIDYL-TRNA HYDROLASE"/>
    <property type="match status" value="1"/>
</dbReference>
<evidence type="ECO:0000313" key="6">
    <source>
        <dbReference type="EMBL" id="EPQ67083.1"/>
    </source>
</evidence>
<dbReference type="EMBL" id="KE374020">
    <property type="protein sequence ID" value="EPQ67083.1"/>
    <property type="molecule type" value="Genomic_DNA"/>
</dbReference>
<gene>
    <name evidence="6" type="ORF">BGT96224_3253</name>
    <name evidence="7" type="ORF">BGT96224V2_LOCUS443</name>
</gene>
<dbReference type="Pfam" id="PF01195">
    <property type="entry name" value="Pept_tRNA_hydro"/>
    <property type="match status" value="1"/>
</dbReference>
<evidence type="ECO:0000313" key="8">
    <source>
        <dbReference type="Proteomes" id="UP000053110"/>
    </source>
</evidence>